<feature type="compositionally biased region" description="Polar residues" evidence="1">
    <location>
        <begin position="1"/>
        <end position="16"/>
    </location>
</feature>
<name>A0A6G1E732_9ORYZ</name>
<organism evidence="2 3">
    <name type="scientific">Oryza meyeriana var. granulata</name>
    <dbReference type="NCBI Taxonomy" id="110450"/>
    <lineage>
        <taxon>Eukaryota</taxon>
        <taxon>Viridiplantae</taxon>
        <taxon>Streptophyta</taxon>
        <taxon>Embryophyta</taxon>
        <taxon>Tracheophyta</taxon>
        <taxon>Spermatophyta</taxon>
        <taxon>Magnoliopsida</taxon>
        <taxon>Liliopsida</taxon>
        <taxon>Poales</taxon>
        <taxon>Poaceae</taxon>
        <taxon>BOP clade</taxon>
        <taxon>Oryzoideae</taxon>
        <taxon>Oryzeae</taxon>
        <taxon>Oryzinae</taxon>
        <taxon>Oryza</taxon>
        <taxon>Oryza meyeriana</taxon>
    </lineage>
</organism>
<feature type="region of interest" description="Disordered" evidence="1">
    <location>
        <begin position="1"/>
        <end position="86"/>
    </location>
</feature>
<dbReference type="AlphaFoldDB" id="A0A6G1E732"/>
<gene>
    <name evidence="2" type="ORF">E2562_034096</name>
</gene>
<dbReference type="Proteomes" id="UP000479710">
    <property type="component" value="Unassembled WGS sequence"/>
</dbReference>
<sequence>MVESPSTLQHTGSTINIAARRKHHLHYQKGDEEKGELTSGSSHNEGRRRIDAGGALSRRPGDVGLDSGAPNRSGRRRPSGGGAVSK</sequence>
<comment type="caution">
    <text evidence="2">The sequence shown here is derived from an EMBL/GenBank/DDBJ whole genome shotgun (WGS) entry which is preliminary data.</text>
</comment>
<evidence type="ECO:0000313" key="2">
    <source>
        <dbReference type="EMBL" id="KAF0920244.1"/>
    </source>
</evidence>
<evidence type="ECO:0000256" key="1">
    <source>
        <dbReference type="SAM" id="MobiDB-lite"/>
    </source>
</evidence>
<protein>
    <submittedName>
        <fullName evidence="2">Uncharacterized protein</fullName>
    </submittedName>
</protein>
<accession>A0A6G1E732</accession>
<reference evidence="2 3" key="1">
    <citation type="submission" date="2019-11" db="EMBL/GenBank/DDBJ databases">
        <title>Whole genome sequence of Oryza granulata.</title>
        <authorList>
            <person name="Li W."/>
        </authorList>
    </citation>
    <scope>NUCLEOTIDE SEQUENCE [LARGE SCALE GENOMIC DNA]</scope>
    <source>
        <strain evidence="3">cv. Menghai</strain>
        <tissue evidence="2">Leaf</tissue>
    </source>
</reference>
<evidence type="ECO:0000313" key="3">
    <source>
        <dbReference type="Proteomes" id="UP000479710"/>
    </source>
</evidence>
<keyword evidence="3" id="KW-1185">Reference proteome</keyword>
<dbReference type="EMBL" id="SPHZ02000005">
    <property type="protein sequence ID" value="KAF0920244.1"/>
    <property type="molecule type" value="Genomic_DNA"/>
</dbReference>
<proteinExistence type="predicted"/>